<accession>A0A7W8BC92</accession>
<evidence type="ECO:0000313" key="2">
    <source>
        <dbReference type="Proteomes" id="UP000528608"/>
    </source>
</evidence>
<dbReference type="Proteomes" id="UP000528608">
    <property type="component" value="Unassembled WGS sequence"/>
</dbReference>
<dbReference type="RefSeq" id="WP_102919336.1">
    <property type="nucleotide sequence ID" value="NZ_JACHJF010000011.1"/>
</dbReference>
<sequence>MFEGAIRRRVTALPNVTTLQQHRAQALTGSRGRIHAVQLRTPSGELTELEADFFADTTGRGSRADRWLTDLGYPAIPQTTIAPRLGYASRLYRPAADPARNWLACYLMITSPPQTRGGSIAPIEDGRWIVTLNGLGADRPTSGDENFLPFAKTLPHPVIADALATAEPLTPVATTHATSNRRRHLERMPRQPANLVLLGDAACCFNPLYAQGMTAAVHSAALLRACLASHAAPHVCAARYHRRLAALLDRYWLLATAVDLRHPTTQGPPPGPLQRLLAIGLDRVLTTGTHDQRVQRAFLEALNMTRTPASLASPQIAVRLARTFSHRTTMTLTPPPAGPASARRALH</sequence>
<protein>
    <submittedName>
        <fullName evidence="1">2-polyprenyl-6-methoxyphenol hydroxylase-like FAD-dependent oxidoreductase</fullName>
    </submittedName>
</protein>
<organism evidence="1 2">
    <name type="scientific">Streptomyces eurocidicus</name>
    <name type="common">Streptoverticillium eurocidicus</name>
    <dbReference type="NCBI Taxonomy" id="66423"/>
    <lineage>
        <taxon>Bacteria</taxon>
        <taxon>Bacillati</taxon>
        <taxon>Actinomycetota</taxon>
        <taxon>Actinomycetes</taxon>
        <taxon>Kitasatosporales</taxon>
        <taxon>Streptomycetaceae</taxon>
        <taxon>Streptomyces</taxon>
    </lineage>
</organism>
<dbReference type="Gene3D" id="3.50.50.60">
    <property type="entry name" value="FAD/NAD(P)-binding domain"/>
    <property type="match status" value="1"/>
</dbReference>
<dbReference type="EMBL" id="JACHJF010000011">
    <property type="protein sequence ID" value="MBB5120222.1"/>
    <property type="molecule type" value="Genomic_DNA"/>
</dbReference>
<comment type="caution">
    <text evidence="1">The sequence shown here is derived from an EMBL/GenBank/DDBJ whole genome shotgun (WGS) entry which is preliminary data.</text>
</comment>
<dbReference type="InterPro" id="IPR036188">
    <property type="entry name" value="FAD/NAD-bd_sf"/>
</dbReference>
<dbReference type="SUPFAM" id="SSF51905">
    <property type="entry name" value="FAD/NAD(P)-binding domain"/>
    <property type="match status" value="1"/>
</dbReference>
<gene>
    <name evidence="1" type="ORF">FHS36_003664</name>
</gene>
<name>A0A7W8BC92_STREU</name>
<dbReference type="OrthoDB" id="9790035at2"/>
<dbReference type="AlphaFoldDB" id="A0A7W8BC92"/>
<evidence type="ECO:0000313" key="1">
    <source>
        <dbReference type="EMBL" id="MBB5120222.1"/>
    </source>
</evidence>
<proteinExistence type="predicted"/>
<reference evidence="1 2" key="1">
    <citation type="submission" date="2020-08" db="EMBL/GenBank/DDBJ databases">
        <title>Genomic Encyclopedia of Type Strains, Phase III (KMG-III): the genomes of soil and plant-associated and newly described type strains.</title>
        <authorList>
            <person name="Whitman W."/>
        </authorList>
    </citation>
    <scope>NUCLEOTIDE SEQUENCE [LARGE SCALE GENOMIC DNA]</scope>
    <source>
        <strain evidence="1 2">CECT 3259</strain>
    </source>
</reference>